<feature type="region of interest" description="Disordered" evidence="1">
    <location>
        <begin position="1"/>
        <end position="45"/>
    </location>
</feature>
<proteinExistence type="predicted"/>
<geneLocation type="plasmid" evidence="2">
    <name>pAM373</name>
</geneLocation>
<dbReference type="AlphaFoldDB" id="Q9F1J1"/>
<sequence length="120" mass="13916">MERTKSMTNSKDIFNRKPTQAVPKNSSNNQYLSNKKESVSSKSFQNKILHPESELKTGQNVRLHKETHALIKAISLTKNTELYSIVQESLELYLKSLDKSEQKEIWKKLESLIELKIIKI</sequence>
<accession>Q9F1J1</accession>
<protein>
    <submittedName>
        <fullName evidence="2">Uncharacterized protein</fullName>
    </submittedName>
</protein>
<evidence type="ECO:0000313" key="2">
    <source>
        <dbReference type="EMBL" id="AAG40416.1"/>
    </source>
</evidence>
<keyword evidence="2" id="KW-0614">Plasmid</keyword>
<organism evidence="2">
    <name type="scientific">Enterococcus faecalis</name>
    <name type="common">Streptococcus faecalis</name>
    <dbReference type="NCBI Taxonomy" id="1351"/>
    <lineage>
        <taxon>Bacteria</taxon>
        <taxon>Bacillati</taxon>
        <taxon>Bacillota</taxon>
        <taxon>Bacilli</taxon>
        <taxon>Lactobacillales</taxon>
        <taxon>Enterococcaceae</taxon>
        <taxon>Enterococcus</taxon>
    </lineage>
</organism>
<dbReference type="EMBL" id="AE002565">
    <property type="protein sequence ID" value="AAG40416.1"/>
    <property type="molecule type" value="Genomic_DNA"/>
</dbReference>
<evidence type="ECO:0000256" key="1">
    <source>
        <dbReference type="SAM" id="MobiDB-lite"/>
    </source>
</evidence>
<gene>
    <name evidence="2" type="primary">EP0004</name>
</gene>
<feature type="compositionally biased region" description="Polar residues" evidence="1">
    <location>
        <begin position="1"/>
        <end position="12"/>
    </location>
</feature>
<name>Q9F1J1_ENTFL</name>
<reference evidence="2" key="1">
    <citation type="journal article" date="2000" name="Mol. Microbiol.">
        <title>Enterococcus faecalis conjugative plasmid pAM373: complete nucleotide sequence and genetic analyses of sex pheromone response.</title>
        <authorList>
            <person name="De Boever E.H."/>
            <person name="Clewell D.B."/>
            <person name="Fraser C.M."/>
        </authorList>
    </citation>
    <scope>NUCLEOTIDE SEQUENCE [LARGE SCALE GENOMIC DNA]</scope>
    <source>
        <plasmid evidence="2">pAM373</plasmid>
    </source>
</reference>
<feature type="compositionally biased region" description="Polar residues" evidence="1">
    <location>
        <begin position="22"/>
        <end position="33"/>
    </location>
</feature>